<reference evidence="13" key="2">
    <citation type="submission" date="2023-02" db="EMBL/GenBank/DDBJ databases">
        <authorList>
            <consortium name="DOE Joint Genome Institute"/>
            <person name="Mondo S.J."/>
            <person name="Chang Y."/>
            <person name="Wang Y."/>
            <person name="Ahrendt S."/>
            <person name="Andreopoulos W."/>
            <person name="Barry K."/>
            <person name="Beard J."/>
            <person name="Benny G.L."/>
            <person name="Blankenship S."/>
            <person name="Bonito G."/>
            <person name="Cuomo C."/>
            <person name="Desiro A."/>
            <person name="Gervers K.A."/>
            <person name="Hundley H."/>
            <person name="Kuo A."/>
            <person name="LaButti K."/>
            <person name="Lang B.F."/>
            <person name="Lipzen A."/>
            <person name="O'Donnell K."/>
            <person name="Pangilinan J."/>
            <person name="Reynolds N."/>
            <person name="Sandor L."/>
            <person name="Smith M.W."/>
            <person name="Tsang A."/>
            <person name="Grigoriev I.V."/>
            <person name="Stajich J.E."/>
            <person name="Spatafora J.W."/>
        </authorList>
    </citation>
    <scope>NUCLEOTIDE SEQUENCE</scope>
    <source>
        <strain evidence="13">RSA 2281</strain>
    </source>
</reference>
<evidence type="ECO:0000313" key="14">
    <source>
        <dbReference type="Proteomes" id="UP001209540"/>
    </source>
</evidence>
<dbReference type="InterPro" id="IPR027794">
    <property type="entry name" value="tRNase_Z_dom"/>
</dbReference>
<reference evidence="13" key="1">
    <citation type="journal article" date="2022" name="IScience">
        <title>Evolution of zygomycete secretomes and the origins of terrestrial fungal ecologies.</title>
        <authorList>
            <person name="Chang Y."/>
            <person name="Wang Y."/>
            <person name="Mondo S."/>
            <person name="Ahrendt S."/>
            <person name="Andreopoulos W."/>
            <person name="Barry K."/>
            <person name="Beard J."/>
            <person name="Benny G.L."/>
            <person name="Blankenship S."/>
            <person name="Bonito G."/>
            <person name="Cuomo C."/>
            <person name="Desiro A."/>
            <person name="Gervers K.A."/>
            <person name="Hundley H."/>
            <person name="Kuo A."/>
            <person name="LaButti K."/>
            <person name="Lang B.F."/>
            <person name="Lipzen A."/>
            <person name="O'Donnell K."/>
            <person name="Pangilinan J."/>
            <person name="Reynolds N."/>
            <person name="Sandor L."/>
            <person name="Smith M.E."/>
            <person name="Tsang A."/>
            <person name="Grigoriev I.V."/>
            <person name="Stajich J.E."/>
            <person name="Spatafora J.W."/>
        </authorList>
    </citation>
    <scope>NUCLEOTIDE SEQUENCE</scope>
    <source>
        <strain evidence="13">RSA 2281</strain>
    </source>
</reference>
<keyword evidence="14" id="KW-1185">Reference proteome</keyword>
<evidence type="ECO:0000256" key="7">
    <source>
        <dbReference type="ARBA" id="ARBA00022723"/>
    </source>
</evidence>
<dbReference type="GO" id="GO:0005739">
    <property type="term" value="C:mitochondrion"/>
    <property type="evidence" value="ECO:0007669"/>
    <property type="project" value="TreeGrafter"/>
</dbReference>
<comment type="catalytic activity">
    <reaction evidence="1">
        <text>Endonucleolytic cleavage of RNA, removing extra 3' nucleotides from tRNA precursor, generating 3' termini of tRNAs. A 3'-hydroxy group is left at the tRNA terminus and a 5'-phosphoryl group is left at the trailer molecule.</text>
        <dbReference type="EC" id="3.1.26.11"/>
    </reaction>
</comment>
<evidence type="ECO:0000256" key="3">
    <source>
        <dbReference type="ARBA" id="ARBA00007823"/>
    </source>
</evidence>
<dbReference type="EC" id="3.1.26.11" evidence="4"/>
<gene>
    <name evidence="13" type="ORF">BDA99DRAFT_548691</name>
</gene>
<evidence type="ECO:0000256" key="5">
    <source>
        <dbReference type="ARBA" id="ARBA00022694"/>
    </source>
</evidence>
<evidence type="ECO:0000256" key="1">
    <source>
        <dbReference type="ARBA" id="ARBA00000402"/>
    </source>
</evidence>
<evidence type="ECO:0000256" key="2">
    <source>
        <dbReference type="ARBA" id="ARBA00001947"/>
    </source>
</evidence>
<evidence type="ECO:0000313" key="13">
    <source>
        <dbReference type="EMBL" id="KAI9249682.1"/>
    </source>
</evidence>
<accession>A0AAD5K1I5</accession>
<dbReference type="SUPFAM" id="SSF56281">
    <property type="entry name" value="Metallo-hydrolase/oxidoreductase"/>
    <property type="match status" value="2"/>
</dbReference>
<keyword evidence="8" id="KW-0255">Endonuclease</keyword>
<comment type="similarity">
    <text evidence="3">Belongs to the RNase Z family.</text>
</comment>
<dbReference type="GO" id="GO:0046872">
    <property type="term" value="F:metal ion binding"/>
    <property type="evidence" value="ECO:0007669"/>
    <property type="project" value="UniProtKB-KW"/>
</dbReference>
<dbReference type="AlphaFoldDB" id="A0AAD5K1I5"/>
<dbReference type="GO" id="GO:0042781">
    <property type="term" value="F:3'-tRNA processing endoribonuclease activity"/>
    <property type="evidence" value="ECO:0007669"/>
    <property type="project" value="UniProtKB-EC"/>
</dbReference>
<evidence type="ECO:0000256" key="8">
    <source>
        <dbReference type="ARBA" id="ARBA00022759"/>
    </source>
</evidence>
<dbReference type="Pfam" id="PF23023">
    <property type="entry name" value="Anti-Pycsar_Apyc1"/>
    <property type="match status" value="1"/>
</dbReference>
<keyword evidence="6" id="KW-0540">Nuclease</keyword>
<keyword evidence="10" id="KW-0862">Zinc</keyword>
<dbReference type="PANTHER" id="PTHR12553">
    <property type="entry name" value="ZINC PHOSPHODIESTERASE ELAC PROTEIN 2"/>
    <property type="match status" value="1"/>
</dbReference>
<comment type="caution">
    <text evidence="13">The sequence shown here is derived from an EMBL/GenBank/DDBJ whole genome shotgun (WGS) entry which is preliminary data.</text>
</comment>
<evidence type="ECO:0000259" key="12">
    <source>
        <dbReference type="Pfam" id="PF13691"/>
    </source>
</evidence>
<organism evidence="13 14">
    <name type="scientific">Phascolomyces articulosus</name>
    <dbReference type="NCBI Taxonomy" id="60185"/>
    <lineage>
        <taxon>Eukaryota</taxon>
        <taxon>Fungi</taxon>
        <taxon>Fungi incertae sedis</taxon>
        <taxon>Mucoromycota</taxon>
        <taxon>Mucoromycotina</taxon>
        <taxon>Mucoromycetes</taxon>
        <taxon>Mucorales</taxon>
        <taxon>Lichtheimiaceae</taxon>
        <taxon>Phascolomyces</taxon>
    </lineage>
</organism>
<evidence type="ECO:0000256" key="11">
    <source>
        <dbReference type="SAM" id="MobiDB-lite"/>
    </source>
</evidence>
<sequence>MKAYIQVVGQSSPEGPPSIIVHYDSQRYMFNCREGTQRLSLETNELNDSTTVENKGPLKVTPVNILPDQYSPSGTKRRWDDKNAEKDMDYRKSVLRHMFPVGKSNPPAHTIEAPCTPPDVKQSNGDNKQQQKQRSMEYLRNPLPRTRPYPVAISYICRGPVLPGKFNPKAAKDLDIPAGPIYGRLQRGETVTLEDGRKIEPNQVVGPASPGHLFMIIDCPNQTYLNNLIHSDAFKRYQQTKEKGDQPCTIIHLIGQDVLDDKRYRDWMNLFSPTTEHIISTQEICAQTILYKSHAHGQVKLSKLDDQIFPVPHYSNTATRTLKDYTDLPKKCIPLSNMLQYNLEPKPGVAPTEQGRYEFDHKRTSKKIQQNQEYMEAVEKAKKNASTVDTSQVFPGDNVEVITLGTGSSIPSKYRNVSATLVKTPDNGSIMLDAGEGTLGQMMRRFGPRLKDELQQLKCIFVSHLHADHHLGVIQLLTKWAELNQNENKKLYVVAPFIFNTWLHEYSGVESFGFGDKVVMVRNESILTNRYPTNTELEHKMNAVNVIHCRYAYGLTIDHQTGWKLVYSGDTRPCDNLVEAGQNATLLIHEATLEDGMKAEAIAKRHSTTEEAVEVGQNQRYPKVPSLSSEQSNVCFSFDLMTIPIKRIPVLPKYTEAISLLFKEEEEQEQEVEDGKKNVILR</sequence>
<feature type="region of interest" description="Disordered" evidence="11">
    <location>
        <begin position="101"/>
        <end position="135"/>
    </location>
</feature>
<evidence type="ECO:0000256" key="10">
    <source>
        <dbReference type="ARBA" id="ARBA00022833"/>
    </source>
</evidence>
<dbReference type="CDD" id="cd07718">
    <property type="entry name" value="RNaseZ_ELAC1_ELAC2-C-term-like_MBL-fold"/>
    <property type="match status" value="1"/>
</dbReference>
<evidence type="ECO:0000256" key="4">
    <source>
        <dbReference type="ARBA" id="ARBA00012477"/>
    </source>
</evidence>
<evidence type="ECO:0000256" key="9">
    <source>
        <dbReference type="ARBA" id="ARBA00022801"/>
    </source>
</evidence>
<keyword evidence="9" id="KW-0378">Hydrolase</keyword>
<proteinExistence type="inferred from homology"/>
<feature type="domain" description="tRNase Z endonuclease" evidence="12">
    <location>
        <begin position="6"/>
        <end position="42"/>
    </location>
</feature>
<dbReference type="InterPro" id="IPR047151">
    <property type="entry name" value="RNZ2-like"/>
</dbReference>
<name>A0AAD5K1I5_9FUNG</name>
<dbReference type="GO" id="GO:1990180">
    <property type="term" value="P:mitochondrial tRNA 3'-end processing"/>
    <property type="evidence" value="ECO:0007669"/>
    <property type="project" value="TreeGrafter"/>
</dbReference>
<dbReference type="Pfam" id="PF13691">
    <property type="entry name" value="Lactamase_B_4"/>
    <property type="match status" value="1"/>
</dbReference>
<dbReference type="EMBL" id="JAIXMP010000034">
    <property type="protein sequence ID" value="KAI9249682.1"/>
    <property type="molecule type" value="Genomic_DNA"/>
</dbReference>
<dbReference type="PANTHER" id="PTHR12553:SF49">
    <property type="entry name" value="ZINC PHOSPHODIESTERASE ELAC PROTEIN 2"/>
    <property type="match status" value="1"/>
</dbReference>
<protein>
    <recommendedName>
        <fullName evidence="4">ribonuclease Z</fullName>
        <ecNumber evidence="4">3.1.26.11</ecNumber>
    </recommendedName>
</protein>
<keyword evidence="7" id="KW-0479">Metal-binding</keyword>
<keyword evidence="5" id="KW-0819">tRNA processing</keyword>
<feature type="compositionally biased region" description="Polar residues" evidence="11">
    <location>
        <begin position="121"/>
        <end position="133"/>
    </location>
</feature>
<dbReference type="InterPro" id="IPR036866">
    <property type="entry name" value="RibonucZ/Hydroxyglut_hydro"/>
</dbReference>
<evidence type="ECO:0000256" key="6">
    <source>
        <dbReference type="ARBA" id="ARBA00022722"/>
    </source>
</evidence>
<dbReference type="Gene3D" id="3.60.15.10">
    <property type="entry name" value="Ribonuclease Z/Hydroxyacylglutathione hydrolase-like"/>
    <property type="match status" value="2"/>
</dbReference>
<dbReference type="Proteomes" id="UP001209540">
    <property type="component" value="Unassembled WGS sequence"/>
</dbReference>
<comment type="cofactor">
    <cofactor evidence="2">
        <name>Zn(2+)</name>
        <dbReference type="ChEBI" id="CHEBI:29105"/>
    </cofactor>
</comment>